<dbReference type="EMBL" id="CP041235">
    <property type="protein sequence ID" value="QOP44369.1"/>
    <property type="molecule type" value="Genomic_DNA"/>
</dbReference>
<comment type="pathway">
    <text evidence="1">Lipid metabolism.</text>
</comment>
<dbReference type="InterPro" id="IPR002123">
    <property type="entry name" value="Plipid/glycerol_acylTrfase"/>
</dbReference>
<dbReference type="PANTHER" id="PTHR37323:SF1">
    <property type="entry name" value="L-ORNITHINE N(ALPHA)-ACYLTRANSFERASE"/>
    <property type="match status" value="1"/>
</dbReference>
<evidence type="ECO:0000259" key="6">
    <source>
        <dbReference type="SMART" id="SM00563"/>
    </source>
</evidence>
<keyword evidence="5" id="KW-0012">Acyltransferase</keyword>
<dbReference type="AlphaFoldDB" id="A0A7M1B3Q0"/>
<evidence type="ECO:0000256" key="3">
    <source>
        <dbReference type="ARBA" id="ARBA00022679"/>
    </source>
</evidence>
<organism evidence="7 8">
    <name type="scientific">Sulfurimonas sediminis</name>
    <dbReference type="NCBI Taxonomy" id="2590020"/>
    <lineage>
        <taxon>Bacteria</taxon>
        <taxon>Pseudomonadati</taxon>
        <taxon>Campylobacterota</taxon>
        <taxon>Epsilonproteobacteria</taxon>
        <taxon>Campylobacterales</taxon>
        <taxon>Sulfurimonadaceae</taxon>
        <taxon>Sulfurimonas</taxon>
    </lineage>
</organism>
<keyword evidence="3 7" id="KW-0808">Transferase</keyword>
<dbReference type="RefSeq" id="WP_193150512.1">
    <property type="nucleotide sequence ID" value="NZ_CP041235.1"/>
</dbReference>
<dbReference type="GO" id="GO:0016746">
    <property type="term" value="F:acyltransferase activity"/>
    <property type="evidence" value="ECO:0007669"/>
    <property type="project" value="UniProtKB-KW"/>
</dbReference>
<gene>
    <name evidence="7" type="ORF">FJR45_10590</name>
</gene>
<dbReference type="InterPro" id="IPR016181">
    <property type="entry name" value="Acyl_CoA_acyltransferase"/>
</dbReference>
<dbReference type="GO" id="GO:0006629">
    <property type="term" value="P:lipid metabolic process"/>
    <property type="evidence" value="ECO:0007669"/>
    <property type="project" value="UniProtKB-KW"/>
</dbReference>
<evidence type="ECO:0000256" key="5">
    <source>
        <dbReference type="ARBA" id="ARBA00023315"/>
    </source>
</evidence>
<reference evidence="7 8" key="1">
    <citation type="submission" date="2019-06" db="EMBL/GenBank/DDBJ databases">
        <title>Sulfurimonas gotlandica sp. nov., a chemoautotrophic and psychrotolerant epsilonproteobacterium isolated from a pelagic redoxcline, and an emended description of the genus Sulfurimonas.</title>
        <authorList>
            <person name="Wang S."/>
            <person name="Jiang L."/>
            <person name="Shao Z."/>
        </authorList>
    </citation>
    <scope>NUCLEOTIDE SEQUENCE [LARGE SCALE GENOMIC DNA]</scope>
    <source>
        <strain evidence="7 8">S2-6</strain>
    </source>
</reference>
<evidence type="ECO:0000313" key="7">
    <source>
        <dbReference type="EMBL" id="QOP44369.1"/>
    </source>
</evidence>
<evidence type="ECO:0000256" key="2">
    <source>
        <dbReference type="ARBA" id="ARBA00022516"/>
    </source>
</evidence>
<evidence type="ECO:0000256" key="4">
    <source>
        <dbReference type="ARBA" id="ARBA00023098"/>
    </source>
</evidence>
<dbReference type="Proteomes" id="UP000593719">
    <property type="component" value="Chromosome"/>
</dbReference>
<sequence>MIDVEKMIIKKYPKLKNSRVIKGAISKFADSVVHEKQINEFIKKNRHLGSFEFIDEALQYLNFDFSVSDKDLQNIPSSGRVVIIANHPLGSLDALALIKLVSNVRKDIKVVANDFLEVITPIKNILINVNNFKARQKKETVAQVYAALDAEEAVIIFPSGEVSRATPTGIKDKIWHKGFLKFAKKGNAPILPVFIGGKNSKTFYSVSALNKKLAALLLAHEMFKQKHKAIEMIVGELIPYENIMPKGIQKDKLVKLYKKHLYALKKNESYFETQKAIAHPEDRRDLKKELKSSQLLGETKDGKKIYLYSSSDNNSIIINEIGRLRELSFRKVGEGINKKRDIDKYDRCYKHIILWDEEDLEIVGAYRIAECADIIKKFGVDALYTTTLFDYNEAFLPYLPDAIELGRSFVQPKYWGSRALDYLWYGIGAYLKNNPHIRYMYGPVSLSENYAKTAKDMILYFYDENFQDRQNLVSAKNPYNFKTDETLIANLKKEFSAPEYKENFKTLKKALGSINANVPTLYKQYADLCEKGGIQFCAYNIDSDFSNCIDSFIVVDISKIKASQRKRYLK</sequence>
<dbReference type="PANTHER" id="PTHR37323">
    <property type="entry name" value="GCN5-RELATED N-ACETYLTRANSFERASE"/>
    <property type="match status" value="1"/>
</dbReference>
<keyword evidence="8" id="KW-1185">Reference proteome</keyword>
<name>A0A7M1B3Q0_9BACT</name>
<dbReference type="InterPro" id="IPR045746">
    <property type="entry name" value="ACT14924-like_Acyltransf_dom"/>
</dbReference>
<evidence type="ECO:0000313" key="8">
    <source>
        <dbReference type="Proteomes" id="UP000593719"/>
    </source>
</evidence>
<dbReference type="Pfam" id="PF19576">
    <property type="entry name" value="Acyltransf_2"/>
    <property type="match status" value="1"/>
</dbReference>
<dbReference type="Gene3D" id="3.40.630.30">
    <property type="match status" value="1"/>
</dbReference>
<keyword evidence="4" id="KW-0443">Lipid metabolism</keyword>
<dbReference type="SUPFAM" id="SSF55729">
    <property type="entry name" value="Acyl-CoA N-acyltransferases (Nat)"/>
    <property type="match status" value="1"/>
</dbReference>
<feature type="domain" description="Phospholipid/glycerol acyltransferase" evidence="6">
    <location>
        <begin position="81"/>
        <end position="198"/>
    </location>
</feature>
<dbReference type="InterPro" id="IPR052351">
    <property type="entry name" value="Ornithine_N-alpha-AT"/>
</dbReference>
<dbReference type="SMART" id="SM00563">
    <property type="entry name" value="PlsC"/>
    <property type="match status" value="1"/>
</dbReference>
<keyword evidence="2" id="KW-0444">Lipid biosynthesis</keyword>
<evidence type="ECO:0000256" key="1">
    <source>
        <dbReference type="ARBA" id="ARBA00005189"/>
    </source>
</evidence>
<dbReference type="SUPFAM" id="SSF69593">
    <property type="entry name" value="Glycerol-3-phosphate (1)-acyltransferase"/>
    <property type="match status" value="1"/>
</dbReference>
<dbReference type="Pfam" id="PF13444">
    <property type="entry name" value="Acetyltransf_5"/>
    <property type="match status" value="1"/>
</dbReference>
<proteinExistence type="predicted"/>
<accession>A0A7M1B3Q0</accession>
<protein>
    <submittedName>
        <fullName evidence="7">GNAT family N-acetyltransferase</fullName>
    </submittedName>
</protein>
<dbReference type="KEGG" id="ssei:FJR45_10590"/>